<keyword evidence="8 20" id="KW-0548">Nucleotidyltransferase</keyword>
<evidence type="ECO:0000256" key="10">
    <source>
        <dbReference type="ARBA" id="ARBA00022737"/>
    </source>
</evidence>
<comment type="catalytic activity">
    <reaction evidence="17 20">
        <text>alpha-D-glucosamine 1-phosphate + acetyl-CoA = N-acetyl-alpha-D-glucosamine 1-phosphate + CoA + H(+)</text>
        <dbReference type="Rhea" id="RHEA:13725"/>
        <dbReference type="ChEBI" id="CHEBI:15378"/>
        <dbReference type="ChEBI" id="CHEBI:57287"/>
        <dbReference type="ChEBI" id="CHEBI:57288"/>
        <dbReference type="ChEBI" id="CHEBI:57776"/>
        <dbReference type="ChEBI" id="CHEBI:58516"/>
        <dbReference type="EC" id="2.3.1.157"/>
    </reaction>
</comment>
<feature type="region of interest" description="N-acetyltransferase" evidence="20">
    <location>
        <begin position="253"/>
        <end position="461"/>
    </location>
</feature>
<feature type="binding site" evidence="20">
    <location>
        <position position="367"/>
    </location>
    <ligand>
        <name>UDP-N-acetyl-alpha-D-glucosamine</name>
        <dbReference type="ChEBI" id="CHEBI:57705"/>
    </ligand>
</feature>
<evidence type="ECO:0000256" key="14">
    <source>
        <dbReference type="ARBA" id="ARBA00023268"/>
    </source>
</evidence>
<dbReference type="Proteomes" id="UP000823123">
    <property type="component" value="Unassembled WGS sequence"/>
</dbReference>
<comment type="function">
    <text evidence="19 20">Catalyzes the last two sequential reactions in the de novo biosynthetic pathway for UDP-N-acetylglucosamine (UDP-GlcNAc). The C-terminal domain catalyzes the transfer of acetyl group from acetyl coenzyme A to glucosamine-1-phosphate (GlcN-1-P) to produce N-acetylglucosamine-1-phosphate (GlcNAc-1-P), which is converted into UDP-GlcNAc by the transfer of uridine 5-monophosphate (from uridine 5-triphosphate), a reaction catalyzed by the N-terminal domain.</text>
</comment>
<evidence type="ECO:0000256" key="4">
    <source>
        <dbReference type="ARBA" id="ARBA00007707"/>
    </source>
</evidence>
<reference evidence="22 23" key="1">
    <citation type="submission" date="2020-09" db="EMBL/GenBank/DDBJ databases">
        <title>Parvimonas S3374 sp. nov.</title>
        <authorList>
            <person name="Buhl M."/>
        </authorList>
    </citation>
    <scope>NUCLEOTIDE SEQUENCE [LARGE SCALE GENOMIC DNA]</scope>
    <source>
        <strain evidence="22 23">S3374</strain>
    </source>
</reference>
<comment type="similarity">
    <text evidence="4 20">In the C-terminal section; belongs to the transferase hexapeptide repeat family.</text>
</comment>
<comment type="caution">
    <text evidence="20">Lacks conserved residue(s) required for the propagation of feature annotation.</text>
</comment>
<feature type="binding site" evidence="20">
    <location>
        <position position="229"/>
    </location>
    <ligand>
        <name>UDP-N-acetyl-alpha-D-glucosamine</name>
        <dbReference type="ChEBI" id="CHEBI:57705"/>
    </ligand>
</feature>
<feature type="binding site" evidence="20">
    <location>
        <position position="334"/>
    </location>
    <ligand>
        <name>UDP-N-acetyl-alpha-D-glucosamine</name>
        <dbReference type="ChEBI" id="CHEBI:57705"/>
    </ligand>
</feature>
<evidence type="ECO:0000256" key="11">
    <source>
        <dbReference type="ARBA" id="ARBA00022842"/>
    </source>
</evidence>
<dbReference type="GO" id="GO:0019134">
    <property type="term" value="F:glucosamine-1-phosphate N-acetyltransferase activity"/>
    <property type="evidence" value="ECO:0007669"/>
    <property type="project" value="UniProtKB-EC"/>
</dbReference>
<keyword evidence="23" id="KW-1185">Reference proteome</keyword>
<feature type="binding site" evidence="20">
    <location>
        <position position="141"/>
    </location>
    <ligand>
        <name>UDP-N-acetyl-alpha-D-glucosamine</name>
        <dbReference type="ChEBI" id="CHEBI:57705"/>
    </ligand>
</feature>
<comment type="similarity">
    <text evidence="5 20">In the N-terminal section; belongs to the N-acetylglucosamine-1-phosphate uridyltransferase family.</text>
</comment>
<gene>
    <name evidence="20 22" type="primary">glmU</name>
    <name evidence="22" type="ORF">IBJ83_01415</name>
</gene>
<dbReference type="NCBIfam" id="NF010934">
    <property type="entry name" value="PRK14354.1"/>
    <property type="match status" value="1"/>
</dbReference>
<feature type="region of interest" description="Linker" evidence="20">
    <location>
        <begin position="232"/>
        <end position="252"/>
    </location>
</feature>
<evidence type="ECO:0000256" key="15">
    <source>
        <dbReference type="ARBA" id="ARBA00023315"/>
    </source>
</evidence>
<evidence type="ECO:0000256" key="6">
    <source>
        <dbReference type="ARBA" id="ARBA00022490"/>
    </source>
</evidence>
<comment type="subcellular location">
    <subcellularLocation>
        <location evidence="1 20">Cytoplasm</location>
    </subcellularLocation>
</comment>
<evidence type="ECO:0000256" key="16">
    <source>
        <dbReference type="ARBA" id="ARBA00023316"/>
    </source>
</evidence>
<evidence type="ECO:0000256" key="19">
    <source>
        <dbReference type="ARBA" id="ARBA00049628"/>
    </source>
</evidence>
<dbReference type="InterPro" id="IPR038009">
    <property type="entry name" value="GlmU_C_LbH"/>
</dbReference>
<feature type="binding site" evidence="20">
    <location>
        <position position="21"/>
    </location>
    <ligand>
        <name>UDP-N-acetyl-alpha-D-glucosamine</name>
        <dbReference type="ChEBI" id="CHEBI:57705"/>
    </ligand>
</feature>
<keyword evidence="15 20" id="KW-0012">Acyltransferase</keyword>
<accession>A0ABS1C7A1</accession>
<evidence type="ECO:0000256" key="7">
    <source>
        <dbReference type="ARBA" id="ARBA00022679"/>
    </source>
</evidence>
<evidence type="ECO:0000256" key="20">
    <source>
        <dbReference type="HAMAP-Rule" id="MF_01631"/>
    </source>
</evidence>
<dbReference type="InterPro" id="IPR050065">
    <property type="entry name" value="GlmU-like"/>
</dbReference>
<dbReference type="SUPFAM" id="SSF51161">
    <property type="entry name" value="Trimeric LpxA-like enzymes"/>
    <property type="match status" value="1"/>
</dbReference>
<dbReference type="InterPro" id="IPR001451">
    <property type="entry name" value="Hexapep"/>
</dbReference>
<evidence type="ECO:0000256" key="2">
    <source>
        <dbReference type="ARBA" id="ARBA00005166"/>
    </source>
</evidence>
<dbReference type="PANTHER" id="PTHR43584">
    <property type="entry name" value="NUCLEOTIDYL TRANSFERASE"/>
    <property type="match status" value="1"/>
</dbReference>
<feature type="binding site" evidence="20">
    <location>
        <begin position="102"/>
        <end position="104"/>
    </location>
    <ligand>
        <name>UDP-N-acetyl-alpha-D-glucosamine</name>
        <dbReference type="ChEBI" id="CHEBI:57705"/>
    </ligand>
</feature>
<feature type="binding site" evidence="20">
    <location>
        <position position="352"/>
    </location>
    <ligand>
        <name>UDP-N-acetyl-alpha-D-glucosamine</name>
        <dbReference type="ChEBI" id="CHEBI:57705"/>
    </ligand>
</feature>
<dbReference type="CDD" id="cd02540">
    <property type="entry name" value="GT2_GlmU_N_bac"/>
    <property type="match status" value="1"/>
</dbReference>
<keyword evidence="16 20" id="KW-0961">Cell wall biogenesis/degradation</keyword>
<dbReference type="Pfam" id="PF00132">
    <property type="entry name" value="Hexapep"/>
    <property type="match status" value="1"/>
</dbReference>
<dbReference type="EMBL" id="JACVDA010000003">
    <property type="protein sequence ID" value="MBK1467976.1"/>
    <property type="molecule type" value="Genomic_DNA"/>
</dbReference>
<feature type="domain" description="Nucleotidyl transferase" evidence="21">
    <location>
        <begin position="4"/>
        <end position="219"/>
    </location>
</feature>
<dbReference type="InterPro" id="IPR005882">
    <property type="entry name" value="Bifunctional_GlmU"/>
</dbReference>
<protein>
    <recommendedName>
        <fullName evidence="20">Bifunctional protein GlmU</fullName>
    </recommendedName>
    <domain>
        <recommendedName>
            <fullName evidence="20">UDP-N-acetylglucosamine pyrophosphorylase</fullName>
            <ecNumber evidence="20">2.7.7.23</ecNumber>
        </recommendedName>
        <alternativeName>
            <fullName evidence="20">N-acetylglucosamine-1-phosphate uridyltransferase</fullName>
        </alternativeName>
    </domain>
    <domain>
        <recommendedName>
            <fullName evidence="20">Glucosamine-1-phosphate N-acetyltransferase</fullName>
            <ecNumber evidence="20">2.3.1.157</ecNumber>
        </recommendedName>
    </domain>
</protein>
<dbReference type="Gene3D" id="3.90.550.10">
    <property type="entry name" value="Spore Coat Polysaccharide Biosynthesis Protein SpsA, Chain A"/>
    <property type="match status" value="1"/>
</dbReference>
<feature type="active site" description="Proton acceptor" evidence="20">
    <location>
        <position position="364"/>
    </location>
</feature>
<dbReference type="PROSITE" id="PS00101">
    <property type="entry name" value="HEXAPEP_TRANSFERASES"/>
    <property type="match status" value="1"/>
</dbReference>
<dbReference type="InterPro" id="IPR005835">
    <property type="entry name" value="NTP_transferase_dom"/>
</dbReference>
<feature type="binding site" evidence="20">
    <location>
        <begin position="7"/>
        <end position="10"/>
    </location>
    <ligand>
        <name>UDP-N-acetyl-alpha-D-glucosamine</name>
        <dbReference type="ChEBI" id="CHEBI:57705"/>
    </ligand>
</feature>
<comment type="catalytic activity">
    <reaction evidence="18 20">
        <text>N-acetyl-alpha-D-glucosamine 1-phosphate + UTP + H(+) = UDP-N-acetyl-alpha-D-glucosamine + diphosphate</text>
        <dbReference type="Rhea" id="RHEA:13509"/>
        <dbReference type="ChEBI" id="CHEBI:15378"/>
        <dbReference type="ChEBI" id="CHEBI:33019"/>
        <dbReference type="ChEBI" id="CHEBI:46398"/>
        <dbReference type="ChEBI" id="CHEBI:57705"/>
        <dbReference type="ChEBI" id="CHEBI:57776"/>
        <dbReference type="EC" id="2.7.7.23"/>
    </reaction>
</comment>
<keyword evidence="12 20" id="KW-0133">Cell shape</keyword>
<feature type="binding site" evidence="20">
    <location>
        <begin position="80"/>
        <end position="81"/>
    </location>
    <ligand>
        <name>UDP-N-acetyl-alpha-D-glucosamine</name>
        <dbReference type="ChEBI" id="CHEBI:57705"/>
    </ligand>
</feature>
<keyword evidence="10 20" id="KW-0677">Repeat</keyword>
<dbReference type="InterPro" id="IPR011004">
    <property type="entry name" value="Trimer_LpxA-like_sf"/>
</dbReference>
<feature type="binding site" evidence="20">
    <location>
        <position position="424"/>
    </location>
    <ligand>
        <name>acetyl-CoA</name>
        <dbReference type="ChEBI" id="CHEBI:57288"/>
    </ligand>
</feature>
<proteinExistence type="inferred from homology"/>
<evidence type="ECO:0000256" key="13">
    <source>
        <dbReference type="ARBA" id="ARBA00022984"/>
    </source>
</evidence>
<evidence type="ECO:0000256" key="5">
    <source>
        <dbReference type="ARBA" id="ARBA00007947"/>
    </source>
</evidence>
<keyword evidence="6 20" id="KW-0963">Cytoplasm</keyword>
<evidence type="ECO:0000256" key="3">
    <source>
        <dbReference type="ARBA" id="ARBA00005208"/>
    </source>
</evidence>
<feature type="binding site" evidence="20">
    <location>
        <position position="156"/>
    </location>
    <ligand>
        <name>UDP-N-acetyl-alpha-D-glucosamine</name>
        <dbReference type="ChEBI" id="CHEBI:57705"/>
    </ligand>
</feature>
<keyword evidence="7 20" id="KW-0808">Transferase</keyword>
<dbReference type="Gene3D" id="2.160.10.10">
    <property type="entry name" value="Hexapeptide repeat proteins"/>
    <property type="match status" value="1"/>
</dbReference>
<evidence type="ECO:0000256" key="1">
    <source>
        <dbReference type="ARBA" id="ARBA00004496"/>
    </source>
</evidence>
<evidence type="ECO:0000256" key="8">
    <source>
        <dbReference type="ARBA" id="ARBA00022695"/>
    </source>
</evidence>
<comment type="pathway">
    <text evidence="2 20">Nucleotide-sugar biosynthesis; UDP-N-acetyl-alpha-D-glucosamine biosynthesis; N-acetyl-alpha-D-glucosamine 1-phosphate from alpha-D-glucosamine 6-phosphate (route II): step 2/2.</text>
</comment>
<comment type="cofactor">
    <cofactor evidence="20">
        <name>Mg(2+)</name>
        <dbReference type="ChEBI" id="CHEBI:18420"/>
    </cofactor>
    <text evidence="20">Binds 1 Mg(2+) ion per subunit.</text>
</comment>
<evidence type="ECO:0000313" key="23">
    <source>
        <dbReference type="Proteomes" id="UP000823123"/>
    </source>
</evidence>
<feature type="binding site" evidence="20">
    <location>
        <position position="406"/>
    </location>
    <ligand>
        <name>acetyl-CoA</name>
        <dbReference type="ChEBI" id="CHEBI:57288"/>
    </ligand>
</feature>
<name>A0ABS1C7A1_9FIRM</name>
<dbReference type="EC" id="2.3.1.157" evidence="20"/>
<dbReference type="HAMAP" id="MF_01631">
    <property type="entry name" value="GlmU"/>
    <property type="match status" value="1"/>
</dbReference>
<evidence type="ECO:0000259" key="21">
    <source>
        <dbReference type="Pfam" id="PF00483"/>
    </source>
</evidence>
<dbReference type="CDD" id="cd03353">
    <property type="entry name" value="LbH_GlmU_C"/>
    <property type="match status" value="1"/>
</dbReference>
<evidence type="ECO:0000256" key="12">
    <source>
        <dbReference type="ARBA" id="ARBA00022960"/>
    </source>
</evidence>
<dbReference type="InterPro" id="IPR018357">
    <property type="entry name" value="Hexapep_transf_CS"/>
</dbReference>
<dbReference type="GO" id="GO:0003977">
    <property type="term" value="F:UDP-N-acetylglucosamine diphosphorylase activity"/>
    <property type="evidence" value="ECO:0007669"/>
    <property type="project" value="UniProtKB-EC"/>
</dbReference>
<dbReference type="PANTHER" id="PTHR43584:SF3">
    <property type="entry name" value="BIFUNCTIONAL PROTEIN GLMU"/>
    <property type="match status" value="1"/>
</dbReference>
<evidence type="ECO:0000256" key="9">
    <source>
        <dbReference type="ARBA" id="ARBA00022723"/>
    </source>
</evidence>
<keyword evidence="9 20" id="KW-0479">Metal-binding</keyword>
<dbReference type="EC" id="2.7.7.23" evidence="20"/>
<feature type="binding site" evidence="20">
    <location>
        <position position="104"/>
    </location>
    <ligand>
        <name>Mg(2+)</name>
        <dbReference type="ChEBI" id="CHEBI:18420"/>
    </ligand>
</feature>
<evidence type="ECO:0000256" key="18">
    <source>
        <dbReference type="ARBA" id="ARBA00048493"/>
    </source>
</evidence>
<keyword evidence="11 20" id="KW-0460">Magnesium</keyword>
<feature type="region of interest" description="Pyrophosphorylase" evidence="20">
    <location>
        <begin position="1"/>
        <end position="231"/>
    </location>
</feature>
<keyword evidence="13 20" id="KW-0573">Peptidoglycan synthesis</keyword>
<dbReference type="InterPro" id="IPR029044">
    <property type="entry name" value="Nucleotide-diphossugar_trans"/>
</dbReference>
<keyword evidence="14 20" id="KW-0511">Multifunctional enzyme</keyword>
<evidence type="ECO:0000313" key="22">
    <source>
        <dbReference type="EMBL" id="MBK1467976.1"/>
    </source>
</evidence>
<feature type="binding site" evidence="20">
    <location>
        <begin position="387"/>
        <end position="388"/>
    </location>
    <ligand>
        <name>acetyl-CoA</name>
        <dbReference type="ChEBI" id="CHEBI:57288"/>
    </ligand>
</feature>
<feature type="binding site" evidence="20">
    <location>
        <position position="378"/>
    </location>
    <ligand>
        <name>UDP-N-acetyl-alpha-D-glucosamine</name>
        <dbReference type="ChEBI" id="CHEBI:57705"/>
    </ligand>
</feature>
<feature type="binding site" evidence="20">
    <location>
        <position position="171"/>
    </location>
    <ligand>
        <name>UDP-N-acetyl-alpha-D-glucosamine</name>
        <dbReference type="ChEBI" id="CHEBI:57705"/>
    </ligand>
</feature>
<evidence type="ECO:0000256" key="17">
    <source>
        <dbReference type="ARBA" id="ARBA00048247"/>
    </source>
</evidence>
<comment type="subunit">
    <text evidence="20">Homotrimer.</text>
</comment>
<organism evidence="22 23">
    <name type="scientific">Parvimonas parva</name>
    <dbReference type="NCBI Taxonomy" id="2769485"/>
    <lineage>
        <taxon>Bacteria</taxon>
        <taxon>Bacillati</taxon>
        <taxon>Bacillota</taxon>
        <taxon>Tissierellia</taxon>
        <taxon>Tissierellales</taxon>
        <taxon>Peptoniphilaceae</taxon>
        <taxon>Parvimonas</taxon>
    </lineage>
</organism>
<comment type="pathway">
    <text evidence="20">Bacterial outer membrane biogenesis; LPS lipid A biosynthesis.</text>
</comment>
<dbReference type="SUPFAM" id="SSF53448">
    <property type="entry name" value="Nucleotide-diphospho-sugar transferases"/>
    <property type="match status" value="1"/>
</dbReference>
<feature type="binding site" evidence="20">
    <location>
        <position position="442"/>
    </location>
    <ligand>
        <name>acetyl-CoA</name>
        <dbReference type="ChEBI" id="CHEBI:57288"/>
    </ligand>
</feature>
<dbReference type="RefSeq" id="WP_201275052.1">
    <property type="nucleotide sequence ID" value="NZ_JACVDA010000003.1"/>
</dbReference>
<feature type="binding site" evidence="20">
    <location>
        <position position="229"/>
    </location>
    <ligand>
        <name>Mg(2+)</name>
        <dbReference type="ChEBI" id="CHEBI:18420"/>
    </ligand>
</feature>
<dbReference type="NCBIfam" id="TIGR01173">
    <property type="entry name" value="glmU"/>
    <property type="match status" value="1"/>
</dbReference>
<comment type="pathway">
    <text evidence="3 20">Nucleotide-sugar biosynthesis; UDP-N-acetyl-alpha-D-glucosamine biosynthesis; UDP-N-acetyl-alpha-D-glucosamine from N-acetyl-alpha-D-glucosamine 1-phosphate: step 1/1.</text>
</comment>
<comment type="caution">
    <text evidence="22">The sequence shown here is derived from an EMBL/GenBank/DDBJ whole genome shotgun (WGS) entry which is preliminary data.</text>
</comment>
<dbReference type="Pfam" id="PF00483">
    <property type="entry name" value="NTP_transferase"/>
    <property type="match status" value="1"/>
</dbReference>
<sequence length="461" mass="50937">MNITIILAAGEGTRMKSKKSKVLHKIVNRPLIDYVYDASCDAGSDKTIIIVGKNKNEVEEKFENKVLYKEQKIGKEFPYGTGYAVQLTIDEIEDEDNVLILSGDTPLIKGETLQKLLDEHIDMKSKATVLTAFINDTTGYGHIIKDSEGRFLKIVEDKDANIEEKRVKEINSGIYVFNGRALKNSITKIDRNNAQNELYLTDAIKVLVQDGELVSTYKLDDIEEIYGINSKLQLFEAEKIMRYRINAEYMKNGVVMENPENTVIEKGINIGIDTFIGSGARILGNTTIGENVYITGDTLIENSTIGDNVIIKSSYIEDSIVENDVTMGPFAHLRPNSILKGSVHIGNFVEVKNSTIGENTKAGHLAYIGDAIIGKDVNMGCGSILVNYDGKNKHISKIGDGCFVGSNSNIVSPVEIANDTFIAAGTTVVSDVEKEGSLIIGRSETFEKENWVYKKNLKIKK</sequence>